<dbReference type="Proteomes" id="UP000002051">
    <property type="component" value="Chromosome 3"/>
</dbReference>
<accession>G7JAJ9</accession>
<dbReference type="PaxDb" id="3880-AES71063"/>
<reference evidence="1 3" key="2">
    <citation type="journal article" date="2014" name="BMC Genomics">
        <title>An improved genome release (version Mt4.0) for the model legume Medicago truncatula.</title>
        <authorList>
            <person name="Tang H."/>
            <person name="Krishnakumar V."/>
            <person name="Bidwell S."/>
            <person name="Rosen B."/>
            <person name="Chan A."/>
            <person name="Zhou S."/>
            <person name="Gentzbittel L."/>
            <person name="Childs K.L."/>
            <person name="Yandell M."/>
            <person name="Gundlach H."/>
            <person name="Mayer K.F."/>
            <person name="Schwartz D.C."/>
            <person name="Town C.D."/>
        </authorList>
    </citation>
    <scope>GENOME REANNOTATION</scope>
    <source>
        <strain evidence="2 3">cv. Jemalong A17</strain>
    </source>
</reference>
<proteinExistence type="predicted"/>
<sequence>MGPSSTVHMKARSLLGLIKASIKRNLNECHTDMHHGNITLQSWHHTRAGPAAAGKARILNP</sequence>
<dbReference type="HOGENOM" id="CLU_2926063_0_0_1"/>
<keyword evidence="3" id="KW-1185">Reference proteome</keyword>
<protein>
    <submittedName>
        <fullName evidence="1 2">Uncharacterized protein</fullName>
    </submittedName>
</protein>
<reference evidence="2" key="3">
    <citation type="submission" date="2015-04" db="UniProtKB">
        <authorList>
            <consortium name="EnsemblPlants"/>
        </authorList>
    </citation>
    <scope>IDENTIFICATION</scope>
    <source>
        <strain evidence="2">cv. Jemalong A17</strain>
    </source>
</reference>
<dbReference type="AlphaFoldDB" id="G7JAJ9"/>
<organism evidence="1 3">
    <name type="scientific">Medicago truncatula</name>
    <name type="common">Barrel medic</name>
    <name type="synonym">Medicago tribuloides</name>
    <dbReference type="NCBI Taxonomy" id="3880"/>
    <lineage>
        <taxon>Eukaryota</taxon>
        <taxon>Viridiplantae</taxon>
        <taxon>Streptophyta</taxon>
        <taxon>Embryophyta</taxon>
        <taxon>Tracheophyta</taxon>
        <taxon>Spermatophyta</taxon>
        <taxon>Magnoliopsida</taxon>
        <taxon>eudicotyledons</taxon>
        <taxon>Gunneridae</taxon>
        <taxon>Pentapetalae</taxon>
        <taxon>rosids</taxon>
        <taxon>fabids</taxon>
        <taxon>Fabales</taxon>
        <taxon>Fabaceae</taxon>
        <taxon>Papilionoideae</taxon>
        <taxon>50 kb inversion clade</taxon>
        <taxon>NPAAA clade</taxon>
        <taxon>Hologalegina</taxon>
        <taxon>IRL clade</taxon>
        <taxon>Trifolieae</taxon>
        <taxon>Medicago</taxon>
    </lineage>
</organism>
<evidence type="ECO:0000313" key="3">
    <source>
        <dbReference type="Proteomes" id="UP000002051"/>
    </source>
</evidence>
<gene>
    <name evidence="1" type="ordered locus">MTR_3g069660</name>
</gene>
<dbReference type="EnsemblPlants" id="AES71063">
    <property type="protein sequence ID" value="AES71063"/>
    <property type="gene ID" value="MTR_3g069660"/>
</dbReference>
<name>G7JAJ9_MEDTR</name>
<evidence type="ECO:0000313" key="2">
    <source>
        <dbReference type="EnsemblPlants" id="AES71063"/>
    </source>
</evidence>
<evidence type="ECO:0000313" key="1">
    <source>
        <dbReference type="EMBL" id="AES71063.1"/>
    </source>
</evidence>
<dbReference type="EMBL" id="CM001219">
    <property type="protein sequence ID" value="AES71063.1"/>
    <property type="molecule type" value="Genomic_DNA"/>
</dbReference>
<reference evidence="1 3" key="1">
    <citation type="journal article" date="2011" name="Nature">
        <title>The Medicago genome provides insight into the evolution of rhizobial symbioses.</title>
        <authorList>
            <person name="Young N.D."/>
            <person name="Debelle F."/>
            <person name="Oldroyd G.E."/>
            <person name="Geurts R."/>
            <person name="Cannon S.B."/>
            <person name="Udvardi M.K."/>
            <person name="Benedito V.A."/>
            <person name="Mayer K.F."/>
            <person name="Gouzy J."/>
            <person name="Schoof H."/>
            <person name="Van de Peer Y."/>
            <person name="Proost S."/>
            <person name="Cook D.R."/>
            <person name="Meyers B.C."/>
            <person name="Spannagl M."/>
            <person name="Cheung F."/>
            <person name="De Mita S."/>
            <person name="Krishnakumar V."/>
            <person name="Gundlach H."/>
            <person name="Zhou S."/>
            <person name="Mudge J."/>
            <person name="Bharti A.K."/>
            <person name="Murray J.D."/>
            <person name="Naoumkina M.A."/>
            <person name="Rosen B."/>
            <person name="Silverstein K.A."/>
            <person name="Tang H."/>
            <person name="Rombauts S."/>
            <person name="Zhao P.X."/>
            <person name="Zhou P."/>
            <person name="Barbe V."/>
            <person name="Bardou P."/>
            <person name="Bechner M."/>
            <person name="Bellec A."/>
            <person name="Berger A."/>
            <person name="Berges H."/>
            <person name="Bidwell S."/>
            <person name="Bisseling T."/>
            <person name="Choisne N."/>
            <person name="Couloux A."/>
            <person name="Denny R."/>
            <person name="Deshpande S."/>
            <person name="Dai X."/>
            <person name="Doyle J.J."/>
            <person name="Dudez A.M."/>
            <person name="Farmer A.D."/>
            <person name="Fouteau S."/>
            <person name="Franken C."/>
            <person name="Gibelin C."/>
            <person name="Gish J."/>
            <person name="Goldstein S."/>
            <person name="Gonzalez A.J."/>
            <person name="Green P.J."/>
            <person name="Hallab A."/>
            <person name="Hartog M."/>
            <person name="Hua A."/>
            <person name="Humphray S.J."/>
            <person name="Jeong D.H."/>
            <person name="Jing Y."/>
            <person name="Jocker A."/>
            <person name="Kenton S.M."/>
            <person name="Kim D.J."/>
            <person name="Klee K."/>
            <person name="Lai H."/>
            <person name="Lang C."/>
            <person name="Lin S."/>
            <person name="Macmil S.L."/>
            <person name="Magdelenat G."/>
            <person name="Matthews L."/>
            <person name="McCorrison J."/>
            <person name="Monaghan E.L."/>
            <person name="Mun J.H."/>
            <person name="Najar F.Z."/>
            <person name="Nicholson C."/>
            <person name="Noirot C."/>
            <person name="O'Bleness M."/>
            <person name="Paule C.R."/>
            <person name="Poulain J."/>
            <person name="Prion F."/>
            <person name="Qin B."/>
            <person name="Qu C."/>
            <person name="Retzel E.F."/>
            <person name="Riddle C."/>
            <person name="Sallet E."/>
            <person name="Samain S."/>
            <person name="Samson N."/>
            <person name="Sanders I."/>
            <person name="Saurat O."/>
            <person name="Scarpelli C."/>
            <person name="Schiex T."/>
            <person name="Segurens B."/>
            <person name="Severin A.J."/>
            <person name="Sherrier D.J."/>
            <person name="Shi R."/>
            <person name="Sims S."/>
            <person name="Singer S.R."/>
            <person name="Sinharoy S."/>
            <person name="Sterck L."/>
            <person name="Viollet A."/>
            <person name="Wang B.B."/>
            <person name="Wang K."/>
            <person name="Wang M."/>
            <person name="Wang X."/>
            <person name="Warfsmann J."/>
            <person name="Weissenbach J."/>
            <person name="White D.D."/>
            <person name="White J.D."/>
            <person name="Wiley G.B."/>
            <person name="Wincker P."/>
            <person name="Xing Y."/>
            <person name="Yang L."/>
            <person name="Yao Z."/>
            <person name="Ying F."/>
            <person name="Zhai J."/>
            <person name="Zhou L."/>
            <person name="Zuber A."/>
            <person name="Denarie J."/>
            <person name="Dixon R.A."/>
            <person name="May G.D."/>
            <person name="Schwartz D.C."/>
            <person name="Rogers J."/>
            <person name="Quetier F."/>
            <person name="Town C.D."/>
            <person name="Roe B.A."/>
        </authorList>
    </citation>
    <scope>NUCLEOTIDE SEQUENCE [LARGE SCALE GENOMIC DNA]</scope>
    <source>
        <strain evidence="1">A17</strain>
        <strain evidence="2 3">cv. Jemalong A17</strain>
    </source>
</reference>